<name>A0A6M0QQC6_9RHOB</name>
<sequence>MLAGMVVSAVMGGLVGVFYAMAQDQGLVQALISYQIGGTIAVLSYLASVQSVSGRRD</sequence>
<keyword evidence="1" id="KW-0812">Transmembrane</keyword>
<dbReference type="RefSeq" id="WP_164623740.1">
    <property type="nucleotide sequence ID" value="NZ_JAAIVJ010000002.1"/>
</dbReference>
<evidence type="ECO:0000313" key="3">
    <source>
        <dbReference type="Proteomes" id="UP000477782"/>
    </source>
</evidence>
<protein>
    <submittedName>
        <fullName evidence="2">Uncharacterized protein</fullName>
    </submittedName>
</protein>
<reference evidence="2 3" key="1">
    <citation type="submission" date="2020-02" db="EMBL/GenBank/DDBJ databases">
        <authorList>
            <person name="Chen W.-M."/>
        </authorList>
    </citation>
    <scope>NUCLEOTIDE SEQUENCE [LARGE SCALE GENOMIC DNA]</scope>
    <source>
        <strain evidence="2 3">KMS-5</strain>
    </source>
</reference>
<dbReference type="EMBL" id="JAAIVJ010000002">
    <property type="protein sequence ID" value="NEY89700.1"/>
    <property type="molecule type" value="Genomic_DNA"/>
</dbReference>
<keyword evidence="1" id="KW-0472">Membrane</keyword>
<evidence type="ECO:0000313" key="2">
    <source>
        <dbReference type="EMBL" id="NEY89700.1"/>
    </source>
</evidence>
<feature type="transmembrane region" description="Helical" evidence="1">
    <location>
        <begin position="32"/>
        <end position="52"/>
    </location>
</feature>
<accession>A0A6M0QQC6</accession>
<organism evidence="2 3">
    <name type="scientific">Tabrizicola oligotrophica</name>
    <dbReference type="NCBI Taxonomy" id="2710650"/>
    <lineage>
        <taxon>Bacteria</taxon>
        <taxon>Pseudomonadati</taxon>
        <taxon>Pseudomonadota</taxon>
        <taxon>Alphaproteobacteria</taxon>
        <taxon>Rhodobacterales</taxon>
        <taxon>Paracoccaceae</taxon>
        <taxon>Tabrizicola</taxon>
    </lineage>
</organism>
<dbReference type="Proteomes" id="UP000477782">
    <property type="component" value="Unassembled WGS sequence"/>
</dbReference>
<comment type="caution">
    <text evidence="2">The sequence shown here is derived from an EMBL/GenBank/DDBJ whole genome shotgun (WGS) entry which is preliminary data.</text>
</comment>
<gene>
    <name evidence="2" type="ORF">G4Z14_05260</name>
</gene>
<dbReference type="AlphaFoldDB" id="A0A6M0QQC6"/>
<keyword evidence="1" id="KW-1133">Transmembrane helix</keyword>
<keyword evidence="3" id="KW-1185">Reference proteome</keyword>
<proteinExistence type="predicted"/>
<evidence type="ECO:0000256" key="1">
    <source>
        <dbReference type="SAM" id="Phobius"/>
    </source>
</evidence>